<feature type="coiled-coil region" evidence="1">
    <location>
        <begin position="320"/>
        <end position="347"/>
    </location>
</feature>
<dbReference type="Gene3D" id="3.40.30.10">
    <property type="entry name" value="Glutaredoxin"/>
    <property type="match status" value="1"/>
</dbReference>
<gene>
    <name evidence="3" type="ORF">P4T90_00370</name>
</gene>
<dbReference type="Proteomes" id="UP001341444">
    <property type="component" value="Unassembled WGS sequence"/>
</dbReference>
<protein>
    <submittedName>
        <fullName evidence="3">Thioredoxin domain-containing protein</fullName>
    </submittedName>
</protein>
<evidence type="ECO:0000313" key="3">
    <source>
        <dbReference type="EMBL" id="MED1201539.1"/>
    </source>
</evidence>
<dbReference type="PANTHER" id="PTHR42899">
    <property type="entry name" value="SPERMATOGENESIS-ASSOCIATED PROTEIN 20"/>
    <property type="match status" value="1"/>
</dbReference>
<dbReference type="InterPro" id="IPR008928">
    <property type="entry name" value="6-hairpin_glycosidase_sf"/>
</dbReference>
<accession>A0ABU6MB85</accession>
<evidence type="ECO:0000256" key="1">
    <source>
        <dbReference type="SAM" id="Coils"/>
    </source>
</evidence>
<dbReference type="InterPro" id="IPR012341">
    <property type="entry name" value="6hp_glycosidase-like_sf"/>
</dbReference>
<keyword evidence="1" id="KW-0175">Coiled coil</keyword>
<dbReference type="RefSeq" id="WP_083953009.1">
    <property type="nucleotide sequence ID" value="NZ_JARMAB010000002.1"/>
</dbReference>
<dbReference type="SUPFAM" id="SSF52833">
    <property type="entry name" value="Thioredoxin-like"/>
    <property type="match status" value="1"/>
</dbReference>
<dbReference type="CDD" id="cd02955">
    <property type="entry name" value="SSP411"/>
    <property type="match status" value="1"/>
</dbReference>
<feature type="domain" description="Spermatogenesis-associated protein 20-like TRX" evidence="2">
    <location>
        <begin position="1"/>
        <end position="108"/>
    </location>
</feature>
<proteinExistence type="predicted"/>
<name>A0ABU6MB85_9BACI</name>
<dbReference type="Pfam" id="PF03190">
    <property type="entry name" value="Thioredox_DsbH"/>
    <property type="match status" value="1"/>
</dbReference>
<keyword evidence="4" id="KW-1185">Reference proteome</keyword>
<sequence length="623" mass="71145">MEKESFEDQEVADVLNEHYISIKVDREERPDVDSIYMNVCQMLTGQGGWPLNVFLTPDQKPFYAGTYFPKESKYGRPGLMDVLPQLSERYQNDLLDIVRIADKITNALNERSMLQPGTDVAEETIHQAYQQIAQSFDTIYGGFGPAPKFPMPHQLMFLLRYFKWTGTELALTMVERTLDSMMNGGIYDQIGGGFSRYSTDMMWLVPHFEKMLYDNALLLYTLSETYQITRDPRLKKTATELVAFIEREMTSPNGSFYSALDADSEGIEGKYYVWDEHDIFAILDNTLAELFCEVYDISPEGNFEGKSIPNKISSRIEKIAAARNEPIQQLEEKLENAKKQLLKEREKRVYPHLDDKVLTSWNGLMMAALAKAGAVFQEKSYILKASKAAAFIESNLWTGTQLYARFRDGEVKYAAYLDDHAYLLWGYLDLYEAAGDACFLEKAIQLKEIMFDRFWDAKEGGFYFTDDTSETLISREKQGYDGALPSGNSVAALQLWKLSKLIGDEDLLRKVENLLSAFQKEMESYPGGMVYMLQAPLSMFGGGKEIFVSGNDPVKREQFLNEFKSFFFPFDSCVEVDPKANIVISAWKDKMNPKEEFALYICENYACQFPLTSLEEGLKTLAP</sequence>
<dbReference type="Gene3D" id="1.50.10.10">
    <property type="match status" value="2"/>
</dbReference>
<organism evidence="3 4">
    <name type="scientific">Heyndrickxia acidicola</name>
    <dbReference type="NCBI Taxonomy" id="209389"/>
    <lineage>
        <taxon>Bacteria</taxon>
        <taxon>Bacillati</taxon>
        <taxon>Bacillota</taxon>
        <taxon>Bacilli</taxon>
        <taxon>Bacillales</taxon>
        <taxon>Bacillaceae</taxon>
        <taxon>Heyndrickxia</taxon>
    </lineage>
</organism>
<dbReference type="SUPFAM" id="SSF48208">
    <property type="entry name" value="Six-hairpin glycosidases"/>
    <property type="match status" value="1"/>
</dbReference>
<dbReference type="InterPro" id="IPR024705">
    <property type="entry name" value="Ssp411"/>
</dbReference>
<evidence type="ECO:0000313" key="4">
    <source>
        <dbReference type="Proteomes" id="UP001341444"/>
    </source>
</evidence>
<comment type="caution">
    <text evidence="3">The sequence shown here is derived from an EMBL/GenBank/DDBJ whole genome shotgun (WGS) entry which is preliminary data.</text>
</comment>
<dbReference type="PIRSF" id="PIRSF006402">
    <property type="entry name" value="UCP006402_thioredoxin"/>
    <property type="match status" value="1"/>
</dbReference>
<reference evidence="3 4" key="1">
    <citation type="submission" date="2023-03" db="EMBL/GenBank/DDBJ databases">
        <title>Bacillus Genome Sequencing.</title>
        <authorList>
            <person name="Dunlap C."/>
        </authorList>
    </citation>
    <scope>NUCLEOTIDE SEQUENCE [LARGE SCALE GENOMIC DNA]</scope>
    <source>
        <strain evidence="3 4">B-23453</strain>
    </source>
</reference>
<dbReference type="InterPro" id="IPR004879">
    <property type="entry name" value="Ssp411-like_TRX"/>
</dbReference>
<dbReference type="EMBL" id="JARMAB010000002">
    <property type="protein sequence ID" value="MED1201539.1"/>
    <property type="molecule type" value="Genomic_DNA"/>
</dbReference>
<evidence type="ECO:0000259" key="2">
    <source>
        <dbReference type="Pfam" id="PF03190"/>
    </source>
</evidence>
<dbReference type="PANTHER" id="PTHR42899:SF1">
    <property type="entry name" value="SPERMATOGENESIS-ASSOCIATED PROTEIN 20"/>
    <property type="match status" value="1"/>
</dbReference>
<dbReference type="InterPro" id="IPR036249">
    <property type="entry name" value="Thioredoxin-like_sf"/>
</dbReference>